<reference evidence="3" key="1">
    <citation type="submission" date="2023-05" db="EMBL/GenBank/DDBJ databases">
        <title>Nepenthes gracilis genome sequencing.</title>
        <authorList>
            <person name="Fukushima K."/>
        </authorList>
    </citation>
    <scope>NUCLEOTIDE SEQUENCE</scope>
    <source>
        <strain evidence="3">SING2019-196</strain>
    </source>
</reference>
<dbReference type="EMBL" id="BSYO01000017">
    <property type="protein sequence ID" value="GMH17153.1"/>
    <property type="molecule type" value="Genomic_DNA"/>
</dbReference>
<accession>A0AAD3ST63</accession>
<keyword evidence="2" id="KW-0472">Membrane</keyword>
<evidence type="ECO:0000256" key="2">
    <source>
        <dbReference type="SAM" id="Phobius"/>
    </source>
</evidence>
<organism evidence="3 4">
    <name type="scientific">Nepenthes gracilis</name>
    <name type="common">Slender pitcher plant</name>
    <dbReference type="NCBI Taxonomy" id="150966"/>
    <lineage>
        <taxon>Eukaryota</taxon>
        <taxon>Viridiplantae</taxon>
        <taxon>Streptophyta</taxon>
        <taxon>Embryophyta</taxon>
        <taxon>Tracheophyta</taxon>
        <taxon>Spermatophyta</taxon>
        <taxon>Magnoliopsida</taxon>
        <taxon>eudicotyledons</taxon>
        <taxon>Gunneridae</taxon>
        <taxon>Pentapetalae</taxon>
        <taxon>Caryophyllales</taxon>
        <taxon>Nepenthaceae</taxon>
        <taxon>Nepenthes</taxon>
    </lineage>
</organism>
<evidence type="ECO:0000256" key="1">
    <source>
        <dbReference type="SAM" id="MobiDB-lite"/>
    </source>
</evidence>
<evidence type="ECO:0000313" key="3">
    <source>
        <dbReference type="EMBL" id="GMH17153.1"/>
    </source>
</evidence>
<dbReference type="Proteomes" id="UP001279734">
    <property type="component" value="Unassembled WGS sequence"/>
</dbReference>
<protein>
    <submittedName>
        <fullName evidence="3">Uncharacterized protein</fullName>
    </submittedName>
</protein>
<gene>
    <name evidence="3" type="ORF">Nepgr_018994</name>
</gene>
<keyword evidence="2" id="KW-1133">Transmembrane helix</keyword>
<feature type="transmembrane region" description="Helical" evidence="2">
    <location>
        <begin position="89"/>
        <end position="117"/>
    </location>
</feature>
<dbReference type="AlphaFoldDB" id="A0AAD3ST63"/>
<keyword evidence="4" id="KW-1185">Reference proteome</keyword>
<evidence type="ECO:0000313" key="4">
    <source>
        <dbReference type="Proteomes" id="UP001279734"/>
    </source>
</evidence>
<sequence>MQTAVSKGKYSSDDEDLDDHPDDDQYETELSFIDAWELFKTKHNGFFVNWVKLESIVLLLQVLGLYCVLPAGSRISLGFGKWDSLHLEFVVYHILVPNCTIVYLTSLPVGGFAVLCLRSDALGSNLRRELFYLFPGFSTYYQKTAADGKPAFSAVRLRVSNGDASSSVVEEKNIDKQKTWYITS</sequence>
<proteinExistence type="predicted"/>
<keyword evidence="2" id="KW-0812">Transmembrane</keyword>
<feature type="transmembrane region" description="Helical" evidence="2">
    <location>
        <begin position="56"/>
        <end position="77"/>
    </location>
</feature>
<feature type="region of interest" description="Disordered" evidence="1">
    <location>
        <begin position="1"/>
        <end position="21"/>
    </location>
</feature>
<name>A0AAD3ST63_NEPGR</name>
<comment type="caution">
    <text evidence="3">The sequence shown here is derived from an EMBL/GenBank/DDBJ whole genome shotgun (WGS) entry which is preliminary data.</text>
</comment>